<dbReference type="PANTHER" id="PTHR33449">
    <property type="entry name" value="NUCLEOID-ASSOCIATED PROTEIN YBAB"/>
    <property type="match status" value="1"/>
</dbReference>
<dbReference type="PANTHER" id="PTHR33449:SF1">
    <property type="entry name" value="NUCLEOID-ASSOCIATED PROTEIN YBAB"/>
    <property type="match status" value="1"/>
</dbReference>
<dbReference type="InterPro" id="IPR004401">
    <property type="entry name" value="YbaB/EbfC"/>
</dbReference>
<dbReference type="NCBIfam" id="TIGR00103">
    <property type="entry name" value="DNA_YbaB_EbfC"/>
    <property type="match status" value="1"/>
</dbReference>
<dbReference type="SUPFAM" id="SSF82607">
    <property type="entry name" value="YbaB-like"/>
    <property type="match status" value="1"/>
</dbReference>
<comment type="caution">
    <text evidence="2">The sequence shown here is derived from an EMBL/GenBank/DDBJ whole genome shotgun (WGS) entry which is preliminary data.</text>
</comment>
<reference evidence="2 3" key="1">
    <citation type="journal article" date="2015" name="Nature">
        <title>rRNA introns, odd ribosomes, and small enigmatic genomes across a large radiation of phyla.</title>
        <authorList>
            <person name="Brown C.T."/>
            <person name="Hug L.A."/>
            <person name="Thomas B.C."/>
            <person name="Sharon I."/>
            <person name="Castelle C.J."/>
            <person name="Singh A."/>
            <person name="Wilkins M.J."/>
            <person name="Williams K.H."/>
            <person name="Banfield J.F."/>
        </authorList>
    </citation>
    <scope>NUCLEOTIDE SEQUENCE [LARGE SCALE GENOMIC DNA]</scope>
</reference>
<keyword evidence="1" id="KW-0238">DNA-binding</keyword>
<dbReference type="AlphaFoldDB" id="A0A0G1I0W3"/>
<protein>
    <recommendedName>
        <fullName evidence="4">Nucleoid-associated protein</fullName>
    </recommendedName>
</protein>
<dbReference type="InterPro" id="IPR036894">
    <property type="entry name" value="YbaB-like_sf"/>
</dbReference>
<proteinExistence type="predicted"/>
<evidence type="ECO:0000313" key="3">
    <source>
        <dbReference type="Proteomes" id="UP000034752"/>
    </source>
</evidence>
<dbReference type="Proteomes" id="UP000034752">
    <property type="component" value="Unassembled WGS sequence"/>
</dbReference>
<accession>A0A0G1I0W3</accession>
<evidence type="ECO:0008006" key="4">
    <source>
        <dbReference type="Google" id="ProtNLM"/>
    </source>
</evidence>
<name>A0A0G1I0W3_UNCK3</name>
<gene>
    <name evidence="2" type="ORF">VE96_C0003G0001</name>
</gene>
<dbReference type="Gene3D" id="3.30.1310.10">
    <property type="entry name" value="Nucleoid-associated protein YbaB-like domain"/>
    <property type="match status" value="1"/>
</dbReference>
<sequence>MFDRAKQLFELQGKAKKLQNELRGMEFTGAELGGKVKVTVTGEQRVTVIDIDDSLISLTEKDSLIKFVTQATNAAIKKAQQSAANRTKEIMGGLGIPGL</sequence>
<dbReference type="Pfam" id="PF02575">
    <property type="entry name" value="YbaB_DNA_bd"/>
    <property type="match status" value="1"/>
</dbReference>
<dbReference type="GO" id="GO:0003677">
    <property type="term" value="F:DNA binding"/>
    <property type="evidence" value="ECO:0007669"/>
    <property type="project" value="UniProtKB-KW"/>
</dbReference>
<evidence type="ECO:0000256" key="1">
    <source>
        <dbReference type="ARBA" id="ARBA00023125"/>
    </source>
</evidence>
<evidence type="ECO:0000313" key="2">
    <source>
        <dbReference type="EMBL" id="KKT53061.1"/>
    </source>
</evidence>
<dbReference type="EMBL" id="LCIJ01000003">
    <property type="protein sequence ID" value="KKT53061.1"/>
    <property type="molecule type" value="Genomic_DNA"/>
</dbReference>
<dbReference type="PIRSF" id="PIRSF004555">
    <property type="entry name" value="UCP004555"/>
    <property type="match status" value="1"/>
</dbReference>
<organism evidence="2 3">
    <name type="scientific">candidate division Kazan bacterium GW2011_GWA1_44_22</name>
    <dbReference type="NCBI Taxonomy" id="1620410"/>
    <lineage>
        <taxon>Bacteria</taxon>
        <taxon>Bacteria division Kazan-3B-28</taxon>
    </lineage>
</organism>